<dbReference type="SUPFAM" id="SSF52540">
    <property type="entry name" value="P-loop containing nucleoside triphosphate hydrolases"/>
    <property type="match status" value="2"/>
</dbReference>
<dbReference type="PROSITE" id="PS50893">
    <property type="entry name" value="ABC_TRANSPORTER_2"/>
    <property type="match status" value="2"/>
</dbReference>
<feature type="domain" description="ABC transporter" evidence="5">
    <location>
        <begin position="317"/>
        <end position="566"/>
    </location>
</feature>
<dbReference type="PATRIC" id="fig|1217705.3.peg.2455"/>
<dbReference type="FunFam" id="3.40.50.300:FF:000016">
    <property type="entry name" value="Oligopeptide ABC transporter ATP-binding component"/>
    <property type="match status" value="2"/>
</dbReference>
<dbReference type="Pfam" id="PF00005">
    <property type="entry name" value="ABC_tran"/>
    <property type="match status" value="2"/>
</dbReference>
<evidence type="ECO:0000313" key="6">
    <source>
        <dbReference type="EMBL" id="ENW99357.1"/>
    </source>
</evidence>
<proteinExistence type="inferred from homology"/>
<dbReference type="Proteomes" id="UP000013248">
    <property type="component" value="Unassembled WGS sequence"/>
</dbReference>
<dbReference type="STRING" id="1217705.F900_02523"/>
<dbReference type="InterPro" id="IPR017871">
    <property type="entry name" value="ABC_transporter-like_CS"/>
</dbReference>
<organism evidence="6 7">
    <name type="scientific">Acinetobacter modestus</name>
    <dbReference type="NCBI Taxonomy" id="1776740"/>
    <lineage>
        <taxon>Bacteria</taxon>
        <taxon>Pseudomonadati</taxon>
        <taxon>Pseudomonadota</taxon>
        <taxon>Gammaproteobacteria</taxon>
        <taxon>Moraxellales</taxon>
        <taxon>Moraxellaceae</taxon>
        <taxon>Acinetobacter</taxon>
    </lineage>
</organism>
<dbReference type="SMART" id="SM00382">
    <property type="entry name" value="AAA"/>
    <property type="match status" value="2"/>
</dbReference>
<dbReference type="InterPro" id="IPR050319">
    <property type="entry name" value="ABC_transp_ATP-bind"/>
</dbReference>
<accession>N9LSS8</accession>
<dbReference type="GO" id="GO:0005524">
    <property type="term" value="F:ATP binding"/>
    <property type="evidence" value="ECO:0007669"/>
    <property type="project" value="UniProtKB-KW"/>
</dbReference>
<name>N9LSS8_9GAMM</name>
<keyword evidence="3" id="KW-0547">Nucleotide-binding</keyword>
<dbReference type="HOGENOM" id="CLU_000604_86_2_6"/>
<dbReference type="Gene3D" id="3.40.50.300">
    <property type="entry name" value="P-loop containing nucleotide triphosphate hydrolases"/>
    <property type="match status" value="2"/>
</dbReference>
<dbReference type="AlphaFoldDB" id="N9LSS8"/>
<dbReference type="RefSeq" id="WP_005217973.1">
    <property type="nucleotide sequence ID" value="NZ_KB850089.1"/>
</dbReference>
<dbReference type="PROSITE" id="PS00211">
    <property type="entry name" value="ABC_TRANSPORTER_1"/>
    <property type="match status" value="2"/>
</dbReference>
<gene>
    <name evidence="6" type="ORF">F900_02523</name>
</gene>
<dbReference type="InterPro" id="IPR027417">
    <property type="entry name" value="P-loop_NTPase"/>
</dbReference>
<dbReference type="InterPro" id="IPR003439">
    <property type="entry name" value="ABC_transporter-like_ATP-bd"/>
</dbReference>
<reference evidence="6 7" key="1">
    <citation type="submission" date="2013-02" db="EMBL/GenBank/DDBJ databases">
        <title>The Genome Sequence of Acinetobacter sp. ANC 3862.</title>
        <authorList>
            <consortium name="The Broad Institute Genome Sequencing Platform"/>
            <consortium name="The Broad Institute Genome Sequencing Center for Infectious Disease"/>
            <person name="Cerqueira G."/>
            <person name="Feldgarden M."/>
            <person name="Courvalin P."/>
            <person name="Perichon B."/>
            <person name="Grillot-Courvalin C."/>
            <person name="Clermont D."/>
            <person name="Rocha E."/>
            <person name="Yoon E.-J."/>
            <person name="Nemec A."/>
            <person name="Walker B."/>
            <person name="Young S.K."/>
            <person name="Zeng Q."/>
            <person name="Gargeya S."/>
            <person name="Fitzgerald M."/>
            <person name="Haas B."/>
            <person name="Abouelleil A."/>
            <person name="Alvarado L."/>
            <person name="Arachchi H.M."/>
            <person name="Berlin A.M."/>
            <person name="Chapman S.B."/>
            <person name="Dewar J."/>
            <person name="Goldberg J."/>
            <person name="Griggs A."/>
            <person name="Gujja S."/>
            <person name="Hansen M."/>
            <person name="Howarth C."/>
            <person name="Imamovic A."/>
            <person name="Larimer J."/>
            <person name="McCowan C."/>
            <person name="Murphy C."/>
            <person name="Neiman D."/>
            <person name="Pearson M."/>
            <person name="Priest M."/>
            <person name="Roberts A."/>
            <person name="Saif S."/>
            <person name="Shea T."/>
            <person name="Sisk P."/>
            <person name="Sykes S."/>
            <person name="Wortman J."/>
            <person name="Nusbaum C."/>
            <person name="Birren B."/>
        </authorList>
    </citation>
    <scope>NUCLEOTIDE SEQUENCE [LARGE SCALE GENOMIC DNA]</scope>
    <source>
        <strain evidence="6 7">ANC 3862</strain>
    </source>
</reference>
<dbReference type="Pfam" id="PF08352">
    <property type="entry name" value="oligo_HPY"/>
    <property type="match status" value="1"/>
</dbReference>
<keyword evidence="4" id="KW-0067">ATP-binding</keyword>
<dbReference type="GO" id="GO:0055085">
    <property type="term" value="P:transmembrane transport"/>
    <property type="evidence" value="ECO:0007669"/>
    <property type="project" value="UniProtKB-ARBA"/>
</dbReference>
<dbReference type="NCBIfam" id="NF007739">
    <property type="entry name" value="PRK10419.1"/>
    <property type="match status" value="2"/>
</dbReference>
<dbReference type="PANTHER" id="PTHR43776:SF7">
    <property type="entry name" value="D,D-DIPEPTIDE TRANSPORT ATP-BINDING PROTEIN DDPF-RELATED"/>
    <property type="match status" value="1"/>
</dbReference>
<evidence type="ECO:0000313" key="7">
    <source>
        <dbReference type="Proteomes" id="UP000013248"/>
    </source>
</evidence>
<evidence type="ECO:0000259" key="5">
    <source>
        <dbReference type="PROSITE" id="PS50893"/>
    </source>
</evidence>
<evidence type="ECO:0000256" key="2">
    <source>
        <dbReference type="ARBA" id="ARBA00022448"/>
    </source>
</evidence>
<dbReference type="eggNOG" id="COG4172">
    <property type="taxonomic scope" value="Bacteria"/>
</dbReference>
<evidence type="ECO:0000256" key="4">
    <source>
        <dbReference type="ARBA" id="ARBA00022840"/>
    </source>
</evidence>
<comment type="similarity">
    <text evidence="1">Belongs to the ABC transporter superfamily.</text>
</comment>
<dbReference type="InterPro" id="IPR003593">
    <property type="entry name" value="AAA+_ATPase"/>
</dbReference>
<dbReference type="NCBIfam" id="NF008453">
    <property type="entry name" value="PRK11308.1"/>
    <property type="match status" value="2"/>
</dbReference>
<evidence type="ECO:0000256" key="3">
    <source>
        <dbReference type="ARBA" id="ARBA00022741"/>
    </source>
</evidence>
<dbReference type="EMBL" id="APRP01000029">
    <property type="protein sequence ID" value="ENW99357.1"/>
    <property type="molecule type" value="Genomic_DNA"/>
</dbReference>
<comment type="caution">
    <text evidence="6">The sequence shown here is derived from an EMBL/GenBank/DDBJ whole genome shotgun (WGS) entry which is preliminary data.</text>
</comment>
<evidence type="ECO:0000256" key="1">
    <source>
        <dbReference type="ARBA" id="ARBA00005417"/>
    </source>
</evidence>
<feature type="domain" description="ABC transporter" evidence="5">
    <location>
        <begin position="10"/>
        <end position="263"/>
    </location>
</feature>
<dbReference type="GO" id="GO:0015833">
    <property type="term" value="P:peptide transport"/>
    <property type="evidence" value="ECO:0007669"/>
    <property type="project" value="InterPro"/>
</dbReference>
<protein>
    <recommendedName>
        <fullName evidence="5">ABC transporter domain-containing protein</fullName>
    </recommendedName>
</protein>
<dbReference type="PANTHER" id="PTHR43776">
    <property type="entry name" value="TRANSPORT ATP-BINDING PROTEIN"/>
    <property type="match status" value="1"/>
</dbReference>
<dbReference type="GO" id="GO:0016887">
    <property type="term" value="F:ATP hydrolysis activity"/>
    <property type="evidence" value="ECO:0007669"/>
    <property type="project" value="InterPro"/>
</dbReference>
<dbReference type="CDD" id="cd03257">
    <property type="entry name" value="ABC_NikE_OppD_transporters"/>
    <property type="match status" value="2"/>
</dbReference>
<keyword evidence="2" id="KW-0813">Transport</keyword>
<sequence length="577" mass="64435">MQPQNETPLLQVDDLRVSFKGENRQWVETVKGISFSIPKNKTVALVGESGSGKSVTSLAVMGLLPKGQSQIAVQSRITFEGKDLLNLSAKEIRKICGKEIAMIFQEPMSSLNPVFTVGDQIAEVLCIHLGMRRKQARVRVLELLREVGIPTPETKIDAYPSQLSGGQQQRVMIAMAIACEPKLLIADEPTTALDVTIQKQIIDLLESLRQRHEMSMLFITHDLALVGEIADEVIVMRHGEIRESGAVEQVLEQPKDVYTRALLHCRPQLSTRPYRLPVTSDFMKQDENGQLVEATNLSELNLKQRSRGLTGEEAIVLEVKDLKKSFYSRKGLWGRDEFQAVKGVSFQLAKGKTLGLVGESGSGKTTIGLLLMRLHEATGGQALIGGKDILAMTEKEFSQYQRKIQIIFQNPYASLNPRFTIGQILLEPMRIHGIGQNDAERKKIALELLERVSLPIQAYDRYPHEFSGGQRQRIAIARCLTLKPEILICDESVSALDVSVQAQVLNLLQDLQDEFGLSYIFISHDLSVVKYISDQVMVMNHGELVEIANSDELYLHPQHEYTKKLLNAIPKGIVQQA</sequence>
<dbReference type="InterPro" id="IPR013563">
    <property type="entry name" value="Oligopep_ABC_C"/>
</dbReference>